<feature type="region of interest" description="Disordered" evidence="3">
    <location>
        <begin position="29"/>
        <end position="121"/>
    </location>
</feature>
<dbReference type="GO" id="GO:0005739">
    <property type="term" value="C:mitochondrion"/>
    <property type="evidence" value="ECO:0007669"/>
    <property type="project" value="TreeGrafter"/>
</dbReference>
<dbReference type="AlphaFoldDB" id="A0A9N9BT45"/>
<dbReference type="OrthoDB" id="201362at2759"/>
<evidence type="ECO:0000256" key="1">
    <source>
        <dbReference type="ARBA" id="ARBA00005701"/>
    </source>
</evidence>
<comment type="similarity">
    <text evidence="1">Belongs to the SDHAF4 family.</text>
</comment>
<dbReference type="Proteomes" id="UP000789706">
    <property type="component" value="Unassembled WGS sequence"/>
</dbReference>
<protein>
    <recommendedName>
        <fullName evidence="2">Succinate dehydrogenase assembly factor 4, mitochondrial</fullName>
    </recommendedName>
</protein>
<dbReference type="PANTHER" id="PTHR28524:SF3">
    <property type="entry name" value="SUCCINATE DEHYDROGENASE ASSEMBLY FACTOR 4, MITOCHONDRIAL"/>
    <property type="match status" value="1"/>
</dbReference>
<dbReference type="EMBL" id="CAJVPK010001252">
    <property type="protein sequence ID" value="CAG8578790.1"/>
    <property type="molecule type" value="Genomic_DNA"/>
</dbReference>
<feature type="compositionally biased region" description="Basic and acidic residues" evidence="3">
    <location>
        <begin position="48"/>
        <end position="58"/>
    </location>
</feature>
<proteinExistence type="inferred from homology"/>
<evidence type="ECO:0000313" key="5">
    <source>
        <dbReference type="Proteomes" id="UP000789706"/>
    </source>
</evidence>
<feature type="compositionally biased region" description="Basic and acidic residues" evidence="3">
    <location>
        <begin position="74"/>
        <end position="92"/>
    </location>
</feature>
<dbReference type="InterPro" id="IPR012875">
    <property type="entry name" value="SDHF4"/>
</dbReference>
<organism evidence="4 5">
    <name type="scientific">Diversispora eburnea</name>
    <dbReference type="NCBI Taxonomy" id="1213867"/>
    <lineage>
        <taxon>Eukaryota</taxon>
        <taxon>Fungi</taxon>
        <taxon>Fungi incertae sedis</taxon>
        <taxon>Mucoromycota</taxon>
        <taxon>Glomeromycotina</taxon>
        <taxon>Glomeromycetes</taxon>
        <taxon>Diversisporales</taxon>
        <taxon>Diversisporaceae</taxon>
        <taxon>Diversispora</taxon>
    </lineage>
</organism>
<evidence type="ECO:0000256" key="3">
    <source>
        <dbReference type="SAM" id="MobiDB-lite"/>
    </source>
</evidence>
<evidence type="ECO:0000313" key="4">
    <source>
        <dbReference type="EMBL" id="CAG8578790.1"/>
    </source>
</evidence>
<dbReference type="Pfam" id="PF07896">
    <property type="entry name" value="DUF1674"/>
    <property type="match status" value="1"/>
</dbReference>
<sequence>MLGPIQDFRMSLIRIRRLIFPQFSQSRLYSNSPDLFRRPSPVPLGNPEEQKEFEELVRKNQGSFNTETEETDEKELHPDLREKPSLKFEGDKNPLTGEIGGPRQDPLMHGDWSYGSRVTDF</sequence>
<accession>A0A9N9BT45</accession>
<reference evidence="4" key="1">
    <citation type="submission" date="2021-06" db="EMBL/GenBank/DDBJ databases">
        <authorList>
            <person name="Kallberg Y."/>
            <person name="Tangrot J."/>
            <person name="Rosling A."/>
        </authorList>
    </citation>
    <scope>NUCLEOTIDE SEQUENCE</scope>
    <source>
        <strain evidence="4">AZ414A</strain>
    </source>
</reference>
<gene>
    <name evidence="4" type="ORF">DEBURN_LOCUS8468</name>
</gene>
<name>A0A9N9BT45_9GLOM</name>
<keyword evidence="5" id="KW-1185">Reference proteome</keyword>
<comment type="caution">
    <text evidence="4">The sequence shown here is derived from an EMBL/GenBank/DDBJ whole genome shotgun (WGS) entry which is preliminary data.</text>
</comment>
<evidence type="ECO:0000256" key="2">
    <source>
        <dbReference type="ARBA" id="ARBA00022170"/>
    </source>
</evidence>
<dbReference type="GO" id="GO:0034553">
    <property type="term" value="P:mitochondrial respiratory chain complex II assembly"/>
    <property type="evidence" value="ECO:0007669"/>
    <property type="project" value="TreeGrafter"/>
</dbReference>
<dbReference type="PANTHER" id="PTHR28524">
    <property type="entry name" value="SUCCINATE DEHYDROGENASE ASSEMBLY FACTOR 4, MITOCHONDRIAL"/>
    <property type="match status" value="1"/>
</dbReference>